<proteinExistence type="predicted"/>
<evidence type="ECO:0000256" key="3">
    <source>
        <dbReference type="ARBA" id="ARBA00022694"/>
    </source>
</evidence>
<gene>
    <name evidence="10" type="ORF">MNBD_ALPHA07-2194</name>
</gene>
<keyword evidence="2 10" id="KW-0808">Transferase</keyword>
<keyword evidence="5" id="KW-0479">Metal-binding</keyword>
<dbReference type="InterPro" id="IPR043519">
    <property type="entry name" value="NT_sf"/>
</dbReference>
<dbReference type="InterPro" id="IPR050264">
    <property type="entry name" value="Bact_CCA-adding_enz_type3_sf"/>
</dbReference>
<feature type="domain" description="tRNA nucleotidyltransferase/poly(A) polymerase RNA and SrmB- binding" evidence="9">
    <location>
        <begin position="187"/>
        <end position="238"/>
    </location>
</feature>
<dbReference type="Gene3D" id="1.10.3090.10">
    <property type="entry name" value="cca-adding enzyme, domain 2"/>
    <property type="match status" value="1"/>
</dbReference>
<dbReference type="Gene3D" id="3.30.460.10">
    <property type="entry name" value="Beta Polymerase, domain 2"/>
    <property type="match status" value="1"/>
</dbReference>
<evidence type="ECO:0000259" key="9">
    <source>
        <dbReference type="Pfam" id="PF12627"/>
    </source>
</evidence>
<dbReference type="InterPro" id="IPR002646">
    <property type="entry name" value="PolA_pol_head_dom"/>
</dbReference>
<dbReference type="GO" id="GO:0000049">
    <property type="term" value="F:tRNA binding"/>
    <property type="evidence" value="ECO:0007669"/>
    <property type="project" value="TreeGrafter"/>
</dbReference>
<protein>
    <submittedName>
        <fullName evidence="10">CCA tRNA nucleotidyltransferase</fullName>
        <ecNumber evidence="10">2.7.7.72</ecNumber>
    </submittedName>
</protein>
<evidence type="ECO:0000256" key="2">
    <source>
        <dbReference type="ARBA" id="ARBA00022679"/>
    </source>
</evidence>
<evidence type="ECO:0000256" key="4">
    <source>
        <dbReference type="ARBA" id="ARBA00022695"/>
    </source>
</evidence>
<evidence type="ECO:0000256" key="5">
    <source>
        <dbReference type="ARBA" id="ARBA00022723"/>
    </source>
</evidence>
<dbReference type="GO" id="GO:0008033">
    <property type="term" value="P:tRNA processing"/>
    <property type="evidence" value="ECO:0007669"/>
    <property type="project" value="UniProtKB-KW"/>
</dbReference>
<dbReference type="EC" id="2.7.7.72" evidence="10"/>
<dbReference type="Pfam" id="PF01743">
    <property type="entry name" value="PolyA_pol"/>
    <property type="match status" value="1"/>
</dbReference>
<keyword evidence="3" id="KW-0819">tRNA processing</keyword>
<dbReference type="PANTHER" id="PTHR46173">
    <property type="entry name" value="CCA TRNA NUCLEOTIDYLTRANSFERASE 1, MITOCHONDRIAL"/>
    <property type="match status" value="1"/>
</dbReference>
<reference evidence="10" key="1">
    <citation type="submission" date="2018-06" db="EMBL/GenBank/DDBJ databases">
        <authorList>
            <person name="Zhirakovskaya E."/>
        </authorList>
    </citation>
    <scope>NUCLEOTIDE SEQUENCE</scope>
</reference>
<accession>A0A3B0S8B3</accession>
<dbReference type="GO" id="GO:0004810">
    <property type="term" value="F:CCA tRNA nucleotidyltransferase activity"/>
    <property type="evidence" value="ECO:0007669"/>
    <property type="project" value="UniProtKB-EC"/>
</dbReference>
<dbReference type="GO" id="GO:0000166">
    <property type="term" value="F:nucleotide binding"/>
    <property type="evidence" value="ECO:0007669"/>
    <property type="project" value="UniProtKB-KW"/>
</dbReference>
<comment type="cofactor">
    <cofactor evidence="1">
        <name>Mg(2+)</name>
        <dbReference type="ChEBI" id="CHEBI:18420"/>
    </cofactor>
</comment>
<feature type="domain" description="Poly A polymerase head" evidence="8">
    <location>
        <begin position="29"/>
        <end position="149"/>
    </location>
</feature>
<dbReference type="PROSITE" id="PS51257">
    <property type="entry name" value="PROKAR_LIPOPROTEIN"/>
    <property type="match status" value="1"/>
</dbReference>
<evidence type="ECO:0000256" key="6">
    <source>
        <dbReference type="ARBA" id="ARBA00022741"/>
    </source>
</evidence>
<dbReference type="InterPro" id="IPR032828">
    <property type="entry name" value="PolyA_RNA-bd"/>
</dbReference>
<organism evidence="10">
    <name type="scientific">hydrothermal vent metagenome</name>
    <dbReference type="NCBI Taxonomy" id="652676"/>
    <lineage>
        <taxon>unclassified sequences</taxon>
        <taxon>metagenomes</taxon>
        <taxon>ecological metagenomes</taxon>
    </lineage>
</organism>
<dbReference type="EMBL" id="UOEG01000150">
    <property type="protein sequence ID" value="VAV96668.1"/>
    <property type="molecule type" value="Genomic_DNA"/>
</dbReference>
<dbReference type="SUPFAM" id="SSF81891">
    <property type="entry name" value="Poly A polymerase C-terminal region-like"/>
    <property type="match status" value="1"/>
</dbReference>
<dbReference type="AlphaFoldDB" id="A0A3B0S8B3"/>
<dbReference type="SUPFAM" id="SSF81301">
    <property type="entry name" value="Nucleotidyltransferase"/>
    <property type="match status" value="1"/>
</dbReference>
<dbReference type="CDD" id="cd05398">
    <property type="entry name" value="NT_ClassII-CCAase"/>
    <property type="match status" value="1"/>
</dbReference>
<evidence type="ECO:0000256" key="1">
    <source>
        <dbReference type="ARBA" id="ARBA00001946"/>
    </source>
</evidence>
<dbReference type="Pfam" id="PF12627">
    <property type="entry name" value="PolyA_pol_RNAbd"/>
    <property type="match status" value="1"/>
</dbReference>
<evidence type="ECO:0000259" key="8">
    <source>
        <dbReference type="Pfam" id="PF01743"/>
    </source>
</evidence>
<sequence length="387" mass="41441">MKITDNWINQPATKAVCHMLESAGYQALFVGGCVRNALLDVPVNDIDIATDALPDQVAQLAAAAGLKAIPTGIDHGTVTVVSEGLPHEITTFREDVQTHGRHATVAFSGDIAQDARRRDFTMNALYARSDGLVLDPLGGLDDLRARRVRFIEDAAQRIREDYLRILRFFRFHAWYGDASGGLDADGLAAVAAHVDGLQGLSRERVGAEMLKLLAAADPAPAVAAMRSTGVLAAVLSGADDRALGPLVHLEALENVAVNPVRRLAALGGEDVAKRLRLSKRQAKELDLLRSENGKTTGAVELGYRHGVQTGMDIMLLRAAMLEQPLAGNLSAELGKGAKAVFPIAARDLMPEFKGPALGARLIEIESRWIASGFTLTKRDLLSGTPRI</sequence>
<keyword evidence="4 10" id="KW-0548">Nucleotidyltransferase</keyword>
<name>A0A3B0S8B3_9ZZZZ</name>
<keyword evidence="7" id="KW-0460">Magnesium</keyword>
<keyword evidence="6" id="KW-0547">Nucleotide-binding</keyword>
<dbReference type="PANTHER" id="PTHR46173:SF1">
    <property type="entry name" value="CCA TRNA NUCLEOTIDYLTRANSFERASE 1, MITOCHONDRIAL"/>
    <property type="match status" value="1"/>
</dbReference>
<evidence type="ECO:0000313" key="10">
    <source>
        <dbReference type="EMBL" id="VAV96668.1"/>
    </source>
</evidence>
<dbReference type="GO" id="GO:0046872">
    <property type="term" value="F:metal ion binding"/>
    <property type="evidence" value="ECO:0007669"/>
    <property type="project" value="UniProtKB-KW"/>
</dbReference>
<evidence type="ECO:0000256" key="7">
    <source>
        <dbReference type="ARBA" id="ARBA00022842"/>
    </source>
</evidence>